<comment type="similarity">
    <text evidence="1 7">Belongs to the Lgt family.</text>
</comment>
<protein>
    <recommendedName>
        <fullName evidence="7">Phosphatidylglycerol--prolipoprotein diacylglyceryl transferase</fullName>
        <ecNumber evidence="7">2.5.1.145</ecNumber>
    </recommendedName>
</protein>
<keyword evidence="2 7" id="KW-1003">Cell membrane</keyword>
<dbReference type="NCBIfam" id="TIGR00544">
    <property type="entry name" value="lgt"/>
    <property type="match status" value="1"/>
</dbReference>
<dbReference type="Pfam" id="PF01790">
    <property type="entry name" value="LGT"/>
    <property type="match status" value="1"/>
</dbReference>
<dbReference type="GO" id="GO:0005886">
    <property type="term" value="C:plasma membrane"/>
    <property type="evidence" value="ECO:0007669"/>
    <property type="project" value="UniProtKB-SubCell"/>
</dbReference>
<comment type="catalytic activity">
    <reaction evidence="7">
        <text>L-cysteinyl-[prolipoprotein] + a 1,2-diacyl-sn-glycero-3-phospho-(1'-sn-glycerol) = an S-1,2-diacyl-sn-glyceryl-L-cysteinyl-[prolipoprotein] + sn-glycerol 1-phosphate + H(+)</text>
        <dbReference type="Rhea" id="RHEA:56712"/>
        <dbReference type="Rhea" id="RHEA-COMP:14679"/>
        <dbReference type="Rhea" id="RHEA-COMP:14680"/>
        <dbReference type="ChEBI" id="CHEBI:15378"/>
        <dbReference type="ChEBI" id="CHEBI:29950"/>
        <dbReference type="ChEBI" id="CHEBI:57685"/>
        <dbReference type="ChEBI" id="CHEBI:64716"/>
        <dbReference type="ChEBI" id="CHEBI:140658"/>
        <dbReference type="EC" id="2.5.1.145"/>
    </reaction>
</comment>
<dbReference type="InterPro" id="IPR001640">
    <property type="entry name" value="Lgt"/>
</dbReference>
<dbReference type="PANTHER" id="PTHR30589:SF0">
    <property type="entry name" value="PHOSPHATIDYLGLYCEROL--PROLIPOPROTEIN DIACYLGLYCERYL TRANSFERASE"/>
    <property type="match status" value="1"/>
</dbReference>
<keyword evidence="5 7" id="KW-1133">Transmembrane helix</keyword>
<feature type="transmembrane region" description="Helical" evidence="7">
    <location>
        <begin position="234"/>
        <end position="251"/>
    </location>
</feature>
<evidence type="ECO:0000256" key="6">
    <source>
        <dbReference type="ARBA" id="ARBA00023136"/>
    </source>
</evidence>
<keyword evidence="4 7" id="KW-0812">Transmembrane</keyword>
<gene>
    <name evidence="7" type="primary">lgt</name>
    <name evidence="8" type="ORF">EBT44_04665</name>
</gene>
<comment type="function">
    <text evidence="7">Catalyzes the transfer of the diacylglyceryl group from phosphatidylglycerol to the sulfhydryl group of the N-terminal cysteine of a prolipoprotein, the first step in the formation of mature lipoproteins.</text>
</comment>
<dbReference type="GO" id="GO:0042158">
    <property type="term" value="P:lipoprotein biosynthetic process"/>
    <property type="evidence" value="ECO:0007669"/>
    <property type="project" value="UniProtKB-UniRule"/>
</dbReference>
<reference evidence="8" key="1">
    <citation type="submission" date="2018-10" db="EMBL/GenBank/DDBJ databases">
        <title>Iterative Subtractive Binning of Freshwater Chronoseries Metagenomes Recovers Nearly Complete Genomes from over Four Hundred Novel Species.</title>
        <authorList>
            <person name="Rodriguez-R L.M."/>
            <person name="Tsementzi D."/>
            <person name="Luo C."/>
            <person name="Konstantinidis K.T."/>
        </authorList>
    </citation>
    <scope>NUCLEOTIDE SEQUENCE</scope>
    <source>
        <strain evidence="8">WB5_2A_028</strain>
    </source>
</reference>
<comment type="subcellular location">
    <subcellularLocation>
        <location evidence="7">Cell membrane</location>
        <topology evidence="7">Multi-pass membrane protein</topology>
    </subcellularLocation>
</comment>
<evidence type="ECO:0000256" key="3">
    <source>
        <dbReference type="ARBA" id="ARBA00022679"/>
    </source>
</evidence>
<dbReference type="HAMAP" id="MF_01147">
    <property type="entry name" value="Lgt"/>
    <property type="match status" value="1"/>
</dbReference>
<feature type="transmembrane region" description="Helical" evidence="7">
    <location>
        <begin position="146"/>
        <end position="167"/>
    </location>
</feature>
<feature type="transmembrane region" description="Helical" evidence="7">
    <location>
        <begin position="37"/>
        <end position="55"/>
    </location>
</feature>
<evidence type="ECO:0000313" key="8">
    <source>
        <dbReference type="EMBL" id="NBR94112.1"/>
    </source>
</evidence>
<feature type="transmembrane region" description="Helical" evidence="7">
    <location>
        <begin position="271"/>
        <end position="291"/>
    </location>
</feature>
<dbReference type="AlphaFoldDB" id="A0A965GD26"/>
<accession>A0A965GD26</accession>
<keyword evidence="6 7" id="KW-0472">Membrane</keyword>
<dbReference type="EC" id="2.5.1.145" evidence="7"/>
<feature type="transmembrane region" description="Helical" evidence="7">
    <location>
        <begin position="104"/>
        <end position="125"/>
    </location>
</feature>
<dbReference type="PROSITE" id="PS01311">
    <property type="entry name" value="LGT"/>
    <property type="match status" value="1"/>
</dbReference>
<dbReference type="GO" id="GO:0008961">
    <property type="term" value="F:phosphatidylglycerol-prolipoprotein diacylglyceryl transferase activity"/>
    <property type="evidence" value="ECO:0007669"/>
    <property type="project" value="UniProtKB-UniRule"/>
</dbReference>
<evidence type="ECO:0000256" key="5">
    <source>
        <dbReference type="ARBA" id="ARBA00022989"/>
    </source>
</evidence>
<evidence type="ECO:0000313" key="9">
    <source>
        <dbReference type="Proteomes" id="UP000740727"/>
    </source>
</evidence>
<proteinExistence type="inferred from homology"/>
<feature type="transmembrane region" description="Helical" evidence="7">
    <location>
        <begin position="209"/>
        <end position="227"/>
    </location>
</feature>
<sequence length="305" mass="33857">MDLTRSLQSTESSNVLMEWAYLPSPSVSVIPIGPLKVHFYALCIIIGIIVAVRWGEKRFIARGGAPGIVTDVAYWAVPAGIIGGRLYHLATSWNSERTFFDAIAIWRGGLGIWGAISLGALGAYLRYRRIQRLSPQQANEDGAATLPSFAVFIDSLAPGIVLAQALGRWGNWFNIELFGRPTNLPWALEVPLQYRPAGYSQSPYFHPTFLYESIWCLLVAALCVYLSRTSRPQVLAHGGTFALYVATYSLGRFGIETLRIDASEKLFGLRFNIWVSLLVFLVATFATAHSWHKKNVENRQPPAHS</sequence>
<dbReference type="PANTHER" id="PTHR30589">
    <property type="entry name" value="PROLIPOPROTEIN DIACYLGLYCERYL TRANSFERASE"/>
    <property type="match status" value="1"/>
</dbReference>
<evidence type="ECO:0000256" key="4">
    <source>
        <dbReference type="ARBA" id="ARBA00022692"/>
    </source>
</evidence>
<keyword evidence="3 7" id="KW-0808">Transferase</keyword>
<feature type="binding site" evidence="7">
    <location>
        <position position="168"/>
    </location>
    <ligand>
        <name>a 1,2-diacyl-sn-glycero-3-phospho-(1'-sn-glycerol)</name>
        <dbReference type="ChEBI" id="CHEBI:64716"/>
    </ligand>
</feature>
<dbReference type="Proteomes" id="UP000740727">
    <property type="component" value="Unassembled WGS sequence"/>
</dbReference>
<evidence type="ECO:0000256" key="1">
    <source>
        <dbReference type="ARBA" id="ARBA00007150"/>
    </source>
</evidence>
<comment type="caution">
    <text evidence="8">The sequence shown here is derived from an EMBL/GenBank/DDBJ whole genome shotgun (WGS) entry which is preliminary data.</text>
</comment>
<name>A0A965GD26_9PROT</name>
<organism evidence="8 9">
    <name type="scientific">Candidatus Fonsibacter lacus</name>
    <dbReference type="NCBI Taxonomy" id="2576439"/>
    <lineage>
        <taxon>Bacteria</taxon>
        <taxon>Pseudomonadati</taxon>
        <taxon>Pseudomonadota</taxon>
        <taxon>Alphaproteobacteria</taxon>
        <taxon>Candidatus Pelagibacterales</taxon>
        <taxon>Candidatus Pelagibacterales incertae sedis</taxon>
        <taxon>Candidatus Fonsibacter</taxon>
    </lineage>
</organism>
<comment type="pathway">
    <text evidence="7">Protein modification; lipoprotein biosynthesis (diacylglyceryl transfer).</text>
</comment>
<evidence type="ECO:0000256" key="2">
    <source>
        <dbReference type="ARBA" id="ARBA00022475"/>
    </source>
</evidence>
<evidence type="ECO:0000256" key="7">
    <source>
        <dbReference type="HAMAP-Rule" id="MF_01147"/>
    </source>
</evidence>
<keyword evidence="8" id="KW-0328">Glycosyltransferase</keyword>
<feature type="transmembrane region" description="Helical" evidence="7">
    <location>
        <begin position="67"/>
        <end position="84"/>
    </location>
</feature>
<dbReference type="EMBL" id="RFXN01000058">
    <property type="protein sequence ID" value="NBR94112.1"/>
    <property type="molecule type" value="Genomic_DNA"/>
</dbReference>